<feature type="domain" description="PRC-barrel" evidence="1">
    <location>
        <begin position="22"/>
        <end position="92"/>
    </location>
</feature>
<dbReference type="EMBL" id="JASNFN010000012">
    <property type="protein sequence ID" value="MDP5183385.1"/>
    <property type="molecule type" value="Genomic_DNA"/>
</dbReference>
<organism evidence="2 3">
    <name type="scientific">Blastococcus carthaginiensis</name>
    <dbReference type="NCBI Taxonomy" id="3050034"/>
    <lineage>
        <taxon>Bacteria</taxon>
        <taxon>Bacillati</taxon>
        <taxon>Actinomycetota</taxon>
        <taxon>Actinomycetes</taxon>
        <taxon>Geodermatophilales</taxon>
        <taxon>Geodermatophilaceae</taxon>
        <taxon>Blastococcus</taxon>
    </lineage>
</organism>
<dbReference type="PANTHER" id="PTHR36505">
    <property type="entry name" value="BLR1072 PROTEIN"/>
    <property type="match status" value="1"/>
</dbReference>
<dbReference type="SUPFAM" id="SSF50346">
    <property type="entry name" value="PRC-barrel domain"/>
    <property type="match status" value="1"/>
</dbReference>
<dbReference type="PANTHER" id="PTHR36505:SF1">
    <property type="entry name" value="BLR1072 PROTEIN"/>
    <property type="match status" value="1"/>
</dbReference>
<name>A0ABT9IE56_9ACTN</name>
<evidence type="ECO:0000313" key="3">
    <source>
        <dbReference type="Proteomes" id="UP001233673"/>
    </source>
</evidence>
<reference evidence="3" key="1">
    <citation type="submission" date="2023-05" db="EMBL/GenBank/DDBJ databases">
        <title>Draft genome of Pseudofrankia sp. BMG5.37.</title>
        <authorList>
            <person name="Gtari M."/>
            <person name="Ghodhbane F."/>
            <person name="Sbissi I."/>
        </authorList>
    </citation>
    <scope>NUCLEOTIDE SEQUENCE [LARGE SCALE GENOMIC DNA]</scope>
    <source>
        <strain evidence="3">BMG 814</strain>
    </source>
</reference>
<dbReference type="InterPro" id="IPR014747">
    <property type="entry name" value="Bac_photo_RC_H_C"/>
</dbReference>
<sequence length="137" mass="15471">MTDDIGRLVRLGDTAQTVADPAADVRGRAVVDSDGDDVGRVDDLLVDDQENEVRFLRIGEGGFLGIGAQHYLIPVDAVVAVEPDRIRISRNRDRMAEVPPYDPELEYQPDYYAGVYGWWGYAPFWGPGYRYPTYPRY</sequence>
<dbReference type="Pfam" id="PF05239">
    <property type="entry name" value="PRC"/>
    <property type="match status" value="1"/>
</dbReference>
<dbReference type="InterPro" id="IPR011033">
    <property type="entry name" value="PRC_barrel-like_sf"/>
</dbReference>
<dbReference type="RefSeq" id="WP_306000012.1">
    <property type="nucleotide sequence ID" value="NZ_JASNFN010000012.1"/>
</dbReference>
<dbReference type="InterPro" id="IPR027275">
    <property type="entry name" value="PRC-brl_dom"/>
</dbReference>
<keyword evidence="3" id="KW-1185">Reference proteome</keyword>
<proteinExistence type="predicted"/>
<comment type="caution">
    <text evidence="2">The sequence shown here is derived from an EMBL/GenBank/DDBJ whole genome shotgun (WGS) entry which is preliminary data.</text>
</comment>
<evidence type="ECO:0000313" key="2">
    <source>
        <dbReference type="EMBL" id="MDP5183385.1"/>
    </source>
</evidence>
<gene>
    <name evidence="2" type="ORF">QOZ88_12110</name>
</gene>
<dbReference type="Proteomes" id="UP001233673">
    <property type="component" value="Unassembled WGS sequence"/>
</dbReference>
<evidence type="ECO:0000259" key="1">
    <source>
        <dbReference type="Pfam" id="PF05239"/>
    </source>
</evidence>
<accession>A0ABT9IE56</accession>
<protein>
    <submittedName>
        <fullName evidence="2">PRC-barrel domain-containing protein</fullName>
    </submittedName>
</protein>
<dbReference type="Gene3D" id="3.90.50.10">
    <property type="entry name" value="Photosynthetic Reaction Center, subunit H, domain 2"/>
    <property type="match status" value="1"/>
</dbReference>